<evidence type="ECO:0000313" key="2">
    <source>
        <dbReference type="Proteomes" id="UP000714380"/>
    </source>
</evidence>
<organism evidence="1 2">
    <name type="scientific">Thalassolituus marinus</name>
    <dbReference type="NCBI Taxonomy" id="671053"/>
    <lineage>
        <taxon>Bacteria</taxon>
        <taxon>Pseudomonadati</taxon>
        <taxon>Pseudomonadota</taxon>
        <taxon>Gammaproteobacteria</taxon>
        <taxon>Oceanospirillales</taxon>
        <taxon>Oceanospirillaceae</taxon>
        <taxon>Thalassolituus</taxon>
    </lineage>
</organism>
<dbReference type="InterPro" id="IPR007833">
    <property type="entry name" value="Capsule_polysaccharide_synth"/>
</dbReference>
<dbReference type="Pfam" id="PF05159">
    <property type="entry name" value="Capsule_synth"/>
    <property type="match status" value="1"/>
</dbReference>
<accession>A0ABS7ZN41</accession>
<sequence>MEIAFFAARKIHQQYFSHLAAHLNKTGAQACVIWHKFLWMDIRWLRHLEQADQCLSGLVDDHLREKQNSRKGRQRRHGYWRVFRLVKMLEAQLLKAVYKQALIRSGATHVLLWNGLKFRQRIVIEAAKSAGLRTLVMENGLLPDMTTLDARGVNFLNSVPRDPTFFMSYSGQWTTKPTVQKERPAELPEHYIFIPFQVNTDSQIVLFSPWLKDMFALTDALLQAEQSLGERMPHIIMKTHPACDQDYQNLAQQLEQRSNKIRLLLQGDTQTLIQHAAGVATINSTVGIEAVISNINTLVLGQAFYNIPGLTLHAQNQNELEQQLPKLVQFIPNPTLRKGLLAYLHNEYQIPGRWQSADDHHIQAACQHLLREVETLG</sequence>
<dbReference type="CDD" id="cd16438">
    <property type="entry name" value="beta_Kdo_transferase_KpsS_like"/>
    <property type="match status" value="1"/>
</dbReference>
<keyword evidence="2" id="KW-1185">Reference proteome</keyword>
<reference evidence="1 2" key="1">
    <citation type="submission" date="2020-12" db="EMBL/GenBank/DDBJ databases">
        <title>Novel Thalassolituus-related marine hydrocarbonoclastic bacteria mediated algae-derived hydrocarbons mineralization in twilight zone of the northern South China Sea.</title>
        <authorList>
            <person name="Dong C."/>
        </authorList>
    </citation>
    <scope>NUCLEOTIDE SEQUENCE [LARGE SCALE GENOMIC DNA]</scope>
    <source>
        <strain evidence="1 2">IMCC1826</strain>
    </source>
</reference>
<gene>
    <name evidence="1" type="ORF">I9W95_05835</name>
</gene>
<comment type="caution">
    <text evidence="1">The sequence shown here is derived from an EMBL/GenBank/DDBJ whole genome shotgun (WGS) entry which is preliminary data.</text>
</comment>
<dbReference type="Proteomes" id="UP000714380">
    <property type="component" value="Unassembled WGS sequence"/>
</dbReference>
<proteinExistence type="predicted"/>
<evidence type="ECO:0008006" key="3">
    <source>
        <dbReference type="Google" id="ProtNLM"/>
    </source>
</evidence>
<dbReference type="EMBL" id="JAEDAH010000026">
    <property type="protein sequence ID" value="MCA6063126.1"/>
    <property type="molecule type" value="Genomic_DNA"/>
</dbReference>
<name>A0ABS7ZN41_9GAMM</name>
<dbReference type="RefSeq" id="WP_225672804.1">
    <property type="nucleotide sequence ID" value="NZ_JAEDAH010000026.1"/>
</dbReference>
<protein>
    <recommendedName>
        <fullName evidence="3">Capsular biosynthesis protein</fullName>
    </recommendedName>
</protein>
<evidence type="ECO:0000313" key="1">
    <source>
        <dbReference type="EMBL" id="MCA6063126.1"/>
    </source>
</evidence>